<proteinExistence type="predicted"/>
<evidence type="ECO:0000313" key="2">
    <source>
        <dbReference type="Proteomes" id="UP001149090"/>
    </source>
</evidence>
<name>A0A9Q0LLD1_ANAIG</name>
<protein>
    <submittedName>
        <fullName evidence="1">Centromere protein w</fullName>
    </submittedName>
</protein>
<comment type="caution">
    <text evidence="1">The sequence shown here is derived from an EMBL/GenBank/DDBJ whole genome shotgun (WGS) entry which is preliminary data.</text>
</comment>
<keyword evidence="2" id="KW-1185">Reference proteome</keyword>
<dbReference type="AlphaFoldDB" id="A0A9Q0LLD1"/>
<organism evidence="1 2">
    <name type="scientific">Anaeramoeba ignava</name>
    <name type="common">Anaerobic marine amoeba</name>
    <dbReference type="NCBI Taxonomy" id="1746090"/>
    <lineage>
        <taxon>Eukaryota</taxon>
        <taxon>Metamonada</taxon>
        <taxon>Anaeramoebidae</taxon>
        <taxon>Anaeramoeba</taxon>
    </lineage>
</organism>
<evidence type="ECO:0000313" key="1">
    <source>
        <dbReference type="EMBL" id="KAJ5074962.1"/>
    </source>
</evidence>
<dbReference type="GO" id="GO:0046982">
    <property type="term" value="F:protein heterodimerization activity"/>
    <property type="evidence" value="ECO:0007669"/>
    <property type="project" value="InterPro"/>
</dbReference>
<sequence>METFKGQIPSLKIRQILKSYDLKILNEETPSKIDVLCLVEYLYFLKLLAKECEHDAQKNEEKKITKESVDSVFPKVMNRFKM</sequence>
<dbReference type="Proteomes" id="UP001149090">
    <property type="component" value="Unassembled WGS sequence"/>
</dbReference>
<dbReference type="EMBL" id="JAPDFW010000067">
    <property type="protein sequence ID" value="KAJ5074962.1"/>
    <property type="molecule type" value="Genomic_DNA"/>
</dbReference>
<dbReference type="Gene3D" id="1.10.20.10">
    <property type="entry name" value="Histone, subunit A"/>
    <property type="match status" value="1"/>
</dbReference>
<gene>
    <name evidence="1" type="ORF">M0811_07666</name>
</gene>
<dbReference type="InterPro" id="IPR009072">
    <property type="entry name" value="Histone-fold"/>
</dbReference>
<accession>A0A9Q0LLD1</accession>
<reference evidence="1" key="1">
    <citation type="submission" date="2022-10" db="EMBL/GenBank/DDBJ databases">
        <title>Novel sulphate-reducing endosymbionts in the free-living metamonad Anaeramoeba.</title>
        <authorList>
            <person name="Jerlstrom-Hultqvist J."/>
            <person name="Cepicka I."/>
            <person name="Gallot-Lavallee L."/>
            <person name="Salas-Leiva D."/>
            <person name="Curtis B.A."/>
            <person name="Zahonova K."/>
            <person name="Pipaliya S."/>
            <person name="Dacks J."/>
            <person name="Roger A.J."/>
        </authorList>
    </citation>
    <scope>NUCLEOTIDE SEQUENCE</scope>
    <source>
        <strain evidence="1">BMAN</strain>
    </source>
</reference>